<sequence length="163" mass="18823">MTTKPFDLAQFLNQQHLCESLTIKEVQTLLDYTELVEYKKGDVITDIGEVGDAIYFVVSGETALVYEERGSEMEIGRMSEGELVGEMSFFDRQPRLLRMRVATDNTQLMKLSRVMYDRLRIEHSYLAVVFLEHAIISLDHLVRRVSSDEMSLSRYVYGRGGKR</sequence>
<dbReference type="InterPro" id="IPR014710">
    <property type="entry name" value="RmlC-like_jellyroll"/>
</dbReference>
<accession>A0A3B0ZEZ4</accession>
<dbReference type="SMART" id="SM00100">
    <property type="entry name" value="cNMP"/>
    <property type="match status" value="1"/>
</dbReference>
<dbReference type="PROSITE" id="PS50042">
    <property type="entry name" value="CNMP_BINDING_3"/>
    <property type="match status" value="1"/>
</dbReference>
<name>A0A3B0ZEZ4_9ZZZZ</name>
<protein>
    <submittedName>
        <fullName evidence="2">Cyclic nucleotide-binding domain (cNMP-BD) protein</fullName>
    </submittedName>
</protein>
<dbReference type="PANTHER" id="PTHR24567">
    <property type="entry name" value="CRP FAMILY TRANSCRIPTIONAL REGULATORY PROTEIN"/>
    <property type="match status" value="1"/>
</dbReference>
<dbReference type="InterPro" id="IPR000595">
    <property type="entry name" value="cNMP-bd_dom"/>
</dbReference>
<dbReference type="CDD" id="cd00038">
    <property type="entry name" value="CAP_ED"/>
    <property type="match status" value="1"/>
</dbReference>
<dbReference type="InterPro" id="IPR050397">
    <property type="entry name" value="Env_Response_Regulators"/>
</dbReference>
<gene>
    <name evidence="2" type="ORF">MNBD_GAMMA17-1116</name>
</gene>
<organism evidence="2">
    <name type="scientific">hydrothermal vent metagenome</name>
    <dbReference type="NCBI Taxonomy" id="652676"/>
    <lineage>
        <taxon>unclassified sequences</taxon>
        <taxon>metagenomes</taxon>
        <taxon>ecological metagenomes</taxon>
    </lineage>
</organism>
<dbReference type="EMBL" id="UOFQ01000033">
    <property type="protein sequence ID" value="VAW86027.1"/>
    <property type="molecule type" value="Genomic_DNA"/>
</dbReference>
<evidence type="ECO:0000313" key="2">
    <source>
        <dbReference type="EMBL" id="VAW86027.1"/>
    </source>
</evidence>
<proteinExistence type="predicted"/>
<dbReference type="PANTHER" id="PTHR24567:SF26">
    <property type="entry name" value="REGULATORY PROTEIN YEIL"/>
    <property type="match status" value="1"/>
</dbReference>
<dbReference type="SUPFAM" id="SSF51206">
    <property type="entry name" value="cAMP-binding domain-like"/>
    <property type="match status" value="1"/>
</dbReference>
<evidence type="ECO:0000259" key="1">
    <source>
        <dbReference type="PROSITE" id="PS50042"/>
    </source>
</evidence>
<dbReference type="AlphaFoldDB" id="A0A3B0ZEZ4"/>
<feature type="domain" description="Cyclic nucleotide-binding" evidence="1">
    <location>
        <begin position="17"/>
        <end position="119"/>
    </location>
</feature>
<dbReference type="InterPro" id="IPR018490">
    <property type="entry name" value="cNMP-bd_dom_sf"/>
</dbReference>
<dbReference type="Pfam" id="PF00027">
    <property type="entry name" value="cNMP_binding"/>
    <property type="match status" value="1"/>
</dbReference>
<dbReference type="GO" id="GO:0003700">
    <property type="term" value="F:DNA-binding transcription factor activity"/>
    <property type="evidence" value="ECO:0007669"/>
    <property type="project" value="TreeGrafter"/>
</dbReference>
<dbReference type="Gene3D" id="2.60.120.10">
    <property type="entry name" value="Jelly Rolls"/>
    <property type="match status" value="1"/>
</dbReference>
<reference evidence="2" key="1">
    <citation type="submission" date="2018-06" db="EMBL/GenBank/DDBJ databases">
        <authorList>
            <person name="Zhirakovskaya E."/>
        </authorList>
    </citation>
    <scope>NUCLEOTIDE SEQUENCE</scope>
</reference>
<dbReference type="GO" id="GO:0005829">
    <property type="term" value="C:cytosol"/>
    <property type="evidence" value="ECO:0007669"/>
    <property type="project" value="TreeGrafter"/>
</dbReference>